<sequence>MSELTALSAEIGKMSGNMINNPHFIFDSLSSPLLHIALGFPYTCSRSSQACKVVGNAVAVEA</sequence>
<gene>
    <name evidence="1" type="ORF">ENQ20_02265</name>
</gene>
<name>A0A7C1FMC6_9CHLR</name>
<dbReference type="EMBL" id="DSMG01000034">
    <property type="protein sequence ID" value="HDX30298.1"/>
    <property type="molecule type" value="Genomic_DNA"/>
</dbReference>
<reference evidence="1" key="1">
    <citation type="journal article" date="2020" name="mSystems">
        <title>Genome- and Community-Level Interaction Insights into Carbon Utilization and Element Cycling Functions of Hydrothermarchaeota in Hydrothermal Sediment.</title>
        <authorList>
            <person name="Zhou Z."/>
            <person name="Liu Y."/>
            <person name="Xu W."/>
            <person name="Pan J."/>
            <person name="Luo Z.H."/>
            <person name="Li M."/>
        </authorList>
    </citation>
    <scope>NUCLEOTIDE SEQUENCE [LARGE SCALE GENOMIC DNA]</scope>
    <source>
        <strain evidence="1">SpSt-289</strain>
    </source>
</reference>
<evidence type="ECO:0000313" key="1">
    <source>
        <dbReference type="EMBL" id="HDX30298.1"/>
    </source>
</evidence>
<accession>A0A7C1FMC6</accession>
<organism evidence="1">
    <name type="scientific">Caldilinea aerophila</name>
    <dbReference type="NCBI Taxonomy" id="133453"/>
    <lineage>
        <taxon>Bacteria</taxon>
        <taxon>Bacillati</taxon>
        <taxon>Chloroflexota</taxon>
        <taxon>Caldilineae</taxon>
        <taxon>Caldilineales</taxon>
        <taxon>Caldilineaceae</taxon>
        <taxon>Caldilinea</taxon>
    </lineage>
</organism>
<comment type="caution">
    <text evidence="1">The sequence shown here is derived from an EMBL/GenBank/DDBJ whole genome shotgun (WGS) entry which is preliminary data.</text>
</comment>
<protein>
    <submittedName>
        <fullName evidence="1">Uncharacterized protein</fullName>
    </submittedName>
</protein>
<dbReference type="AlphaFoldDB" id="A0A7C1FMC6"/>
<proteinExistence type="predicted"/>